<dbReference type="Gene3D" id="3.30.1360.180">
    <property type="match status" value="1"/>
</dbReference>
<dbReference type="InterPro" id="IPR002591">
    <property type="entry name" value="Phosphodiest/P_Trfase"/>
</dbReference>
<comment type="caution">
    <text evidence="1">The sequence shown here is derived from an EMBL/GenBank/DDBJ whole genome shotgun (WGS) entry which is preliminary data.</text>
</comment>
<gene>
    <name evidence="1" type="ORF">ACFFU1_16295</name>
</gene>
<sequence>MKKNKFIYIFIVMLGLASLSACKSRSNIVEPSELVLTKNSKASLEKPYVILVSLDGFRWDYVERFKPPHLTNFVNNGVKATSLLSSFPSKTFPNHYSIATGMYPDKHGLIGNSYYNYKKEAIYSIGNRAVVEDGTFYNGTPIWVHADNHKMVSASYFFVGSEADIQGVKPTYYHKYDGKVKNEVRVAESLKWLDLPEEERPHIITMYFSDMDDIGHKYGPNNDEKLKKALFDLDENLGALFSGAAATNLPVNIIIVSDHGMTELKTENFISTESIENSDLFRVIDNGAILNIHPKKDVSIANVLEYLKPLENNFKVYKTENTPGFEYVPKNKDWGSVQIIPGFGYYFSKAARIISLKSEGISHVGVHGFDPEYKDMQGIFYANGPDFKKGYSIPTIKNVNVYPLMCALLGLKIPNDIDGNLNEIKAVLK</sequence>
<dbReference type="SUPFAM" id="SSF53649">
    <property type="entry name" value="Alkaline phosphatase-like"/>
    <property type="match status" value="1"/>
</dbReference>
<dbReference type="Pfam" id="PF01663">
    <property type="entry name" value="Phosphodiest"/>
    <property type="match status" value="1"/>
</dbReference>
<organism evidence="1 2">
    <name type="scientific">Algibacter miyuki</name>
    <dbReference type="NCBI Taxonomy" id="1306933"/>
    <lineage>
        <taxon>Bacteria</taxon>
        <taxon>Pseudomonadati</taxon>
        <taxon>Bacteroidota</taxon>
        <taxon>Flavobacteriia</taxon>
        <taxon>Flavobacteriales</taxon>
        <taxon>Flavobacteriaceae</taxon>
        <taxon>Algibacter</taxon>
    </lineage>
</organism>
<proteinExistence type="predicted"/>
<dbReference type="Proteomes" id="UP001589590">
    <property type="component" value="Unassembled WGS sequence"/>
</dbReference>
<dbReference type="InterPro" id="IPR017850">
    <property type="entry name" value="Alkaline_phosphatase_core_sf"/>
</dbReference>
<keyword evidence="2" id="KW-1185">Reference proteome</keyword>
<dbReference type="RefSeq" id="WP_290270445.1">
    <property type="nucleotide sequence ID" value="NZ_JAUFQP010000010.1"/>
</dbReference>
<protein>
    <submittedName>
        <fullName evidence="1">Ectonucleotide pyrophosphatase/phosphodiesterase</fullName>
    </submittedName>
</protein>
<dbReference type="Gene3D" id="3.40.720.10">
    <property type="entry name" value="Alkaline Phosphatase, subunit A"/>
    <property type="match status" value="1"/>
</dbReference>
<reference evidence="1 2" key="1">
    <citation type="submission" date="2024-09" db="EMBL/GenBank/DDBJ databases">
        <authorList>
            <person name="Sun Q."/>
            <person name="Mori K."/>
        </authorList>
    </citation>
    <scope>NUCLEOTIDE SEQUENCE [LARGE SCALE GENOMIC DNA]</scope>
    <source>
        <strain evidence="1 2">CECT 8300</strain>
    </source>
</reference>
<dbReference type="PROSITE" id="PS51257">
    <property type="entry name" value="PROKAR_LIPOPROTEIN"/>
    <property type="match status" value="1"/>
</dbReference>
<dbReference type="PANTHER" id="PTHR10151">
    <property type="entry name" value="ECTONUCLEOTIDE PYROPHOSPHATASE/PHOSPHODIESTERASE"/>
    <property type="match status" value="1"/>
</dbReference>
<dbReference type="EMBL" id="JBHMFA010000017">
    <property type="protein sequence ID" value="MFB9106469.1"/>
    <property type="molecule type" value="Genomic_DNA"/>
</dbReference>
<dbReference type="PANTHER" id="PTHR10151:SF120">
    <property type="entry name" value="BIS(5'-ADENOSYL)-TRIPHOSPHATASE"/>
    <property type="match status" value="1"/>
</dbReference>
<evidence type="ECO:0000313" key="1">
    <source>
        <dbReference type="EMBL" id="MFB9106469.1"/>
    </source>
</evidence>
<name>A0ABV5H3J2_9FLAO</name>
<dbReference type="CDD" id="cd16018">
    <property type="entry name" value="Enpp"/>
    <property type="match status" value="1"/>
</dbReference>
<accession>A0ABV5H3J2</accession>
<evidence type="ECO:0000313" key="2">
    <source>
        <dbReference type="Proteomes" id="UP001589590"/>
    </source>
</evidence>